<dbReference type="PANTHER" id="PTHR11999">
    <property type="entry name" value="GROUP II PYRIDOXAL-5-PHOSPHATE DECARBOXYLASE"/>
    <property type="match status" value="1"/>
</dbReference>
<keyword evidence="5 7" id="KW-0456">Lyase</keyword>
<dbReference type="GeneID" id="54555770"/>
<dbReference type="InterPro" id="IPR002129">
    <property type="entry name" value="PyrdxlP-dep_de-COase"/>
</dbReference>
<evidence type="ECO:0000256" key="1">
    <source>
        <dbReference type="ARBA" id="ARBA00001933"/>
    </source>
</evidence>
<feature type="modified residue" description="N6-(pyridoxal phosphate)lysine" evidence="6">
    <location>
        <position position="309"/>
    </location>
</feature>
<keyword evidence="10" id="KW-1185">Reference proteome</keyword>
<dbReference type="SUPFAM" id="SSF53383">
    <property type="entry name" value="PLP-dependent transferases"/>
    <property type="match status" value="1"/>
</dbReference>
<dbReference type="GO" id="GO:0016831">
    <property type="term" value="F:carboxy-lyase activity"/>
    <property type="evidence" value="ECO:0007669"/>
    <property type="project" value="UniProtKB-KW"/>
</dbReference>
<evidence type="ECO:0000256" key="7">
    <source>
        <dbReference type="RuleBase" id="RU000382"/>
    </source>
</evidence>
<evidence type="ECO:0000256" key="3">
    <source>
        <dbReference type="ARBA" id="ARBA00022793"/>
    </source>
</evidence>
<keyword evidence="3" id="KW-0210">Decarboxylase</keyword>
<dbReference type="Gene3D" id="3.90.1150.10">
    <property type="entry name" value="Aspartate Aminotransferase, domain 1"/>
    <property type="match status" value="1"/>
</dbReference>
<dbReference type="GO" id="GO:0005737">
    <property type="term" value="C:cytoplasm"/>
    <property type="evidence" value="ECO:0007669"/>
    <property type="project" value="TreeGrafter"/>
</dbReference>
<accession>A0A6A6JS82</accession>
<reference evidence="9" key="1">
    <citation type="journal article" date="2020" name="Stud. Mycol.">
        <title>101 Dothideomycetes genomes: a test case for predicting lifestyles and emergence of pathogens.</title>
        <authorList>
            <person name="Haridas S."/>
            <person name="Albert R."/>
            <person name="Binder M."/>
            <person name="Bloem J."/>
            <person name="Labutti K."/>
            <person name="Salamov A."/>
            <person name="Andreopoulos B."/>
            <person name="Baker S."/>
            <person name="Barry K."/>
            <person name="Bills G."/>
            <person name="Bluhm B."/>
            <person name="Cannon C."/>
            <person name="Castanera R."/>
            <person name="Culley D."/>
            <person name="Daum C."/>
            <person name="Ezra D."/>
            <person name="Gonzalez J."/>
            <person name="Henrissat B."/>
            <person name="Kuo A."/>
            <person name="Liang C."/>
            <person name="Lipzen A."/>
            <person name="Lutzoni F."/>
            <person name="Magnuson J."/>
            <person name="Mondo S."/>
            <person name="Nolan M."/>
            <person name="Ohm R."/>
            <person name="Pangilinan J."/>
            <person name="Park H.-J."/>
            <person name="Ramirez L."/>
            <person name="Alfaro M."/>
            <person name="Sun H."/>
            <person name="Tritt A."/>
            <person name="Yoshinaga Y."/>
            <person name="Zwiers L.-H."/>
            <person name="Turgeon B."/>
            <person name="Goodwin S."/>
            <person name="Spatafora J."/>
            <person name="Crous P."/>
            <person name="Grigoriev I."/>
        </authorList>
    </citation>
    <scope>NUCLEOTIDE SEQUENCE</scope>
    <source>
        <strain evidence="9">CBS 379.55</strain>
    </source>
</reference>
<dbReference type="Gene3D" id="3.40.640.10">
    <property type="entry name" value="Type I PLP-dependent aspartate aminotransferase-like (Major domain)"/>
    <property type="match status" value="1"/>
</dbReference>
<evidence type="ECO:0000256" key="5">
    <source>
        <dbReference type="ARBA" id="ARBA00023239"/>
    </source>
</evidence>
<evidence type="ECO:0000256" key="8">
    <source>
        <dbReference type="SAM" id="MobiDB-lite"/>
    </source>
</evidence>
<dbReference type="InterPro" id="IPR015422">
    <property type="entry name" value="PyrdxlP-dep_Trfase_small"/>
</dbReference>
<dbReference type="PRINTS" id="PR00800">
    <property type="entry name" value="YHDCRBOXLASE"/>
</dbReference>
<keyword evidence="4 6" id="KW-0663">Pyridoxal phosphate</keyword>
<dbReference type="InterPro" id="IPR010977">
    <property type="entry name" value="Aromatic_deC"/>
</dbReference>
<evidence type="ECO:0000256" key="4">
    <source>
        <dbReference type="ARBA" id="ARBA00022898"/>
    </source>
</evidence>
<comment type="similarity">
    <text evidence="2 7">Belongs to the group II decarboxylase family.</text>
</comment>
<dbReference type="InterPro" id="IPR015424">
    <property type="entry name" value="PyrdxlP-dep_Trfase"/>
</dbReference>
<dbReference type="GO" id="GO:0030170">
    <property type="term" value="F:pyridoxal phosphate binding"/>
    <property type="evidence" value="ECO:0007669"/>
    <property type="project" value="InterPro"/>
</dbReference>
<dbReference type="OrthoDB" id="639767at2759"/>
<comment type="cofactor">
    <cofactor evidence="1 6 7">
        <name>pyridoxal 5'-phosphate</name>
        <dbReference type="ChEBI" id="CHEBI:597326"/>
    </cofactor>
</comment>
<dbReference type="GO" id="GO:0006520">
    <property type="term" value="P:amino acid metabolic process"/>
    <property type="evidence" value="ECO:0007669"/>
    <property type="project" value="InterPro"/>
</dbReference>
<dbReference type="RefSeq" id="XP_033656125.1">
    <property type="nucleotide sequence ID" value="XM_033802595.1"/>
</dbReference>
<feature type="region of interest" description="Disordered" evidence="8">
    <location>
        <begin position="420"/>
        <end position="453"/>
    </location>
</feature>
<sequence>MDPKQFREAAQSAIDEIARYYETVADRRVLPSVAPGYLQALLPDAAPDEGEEWNKIQADIDRVIMPGLTHWQSPKFMAFFPCNSSFPAMLGDMYSGAFNAAAFNWICSPAVTELETIMMDWVAKMLNLPDCFLSKGEGGGIIQGTASEVVVTSVVAARERIIRRRLADMPEGEEKMDKASEMRGKLVALGSEHAHSSTQKAALIAGTRFRSVPAPREDGFRVTASALRQTIESLKAKGLEPFYFTITLGTTATCAVDDLEGIAELTKDYPDLWIHVDAAYAGSALVCPEYQHHCKPFAHFDSFNFNLHKWLLVNFDCSAFFIRKRRDLTDTYTLTPSYLRNEFTDKGLVTDYRDWQIPLGRRFRSLKVWFVLRSYGINGLRAFIRNHVQLGEYFHSLIASRPDLFTVVSGPAFGLTTFHVNPRRPGASRSESPSANGASSSATTTADKPNPQHEAYLNDFTADANAHWQADANQLTKEVYEHVNSQGEFFLTSTVVGGVYVIRVVSATPTAEEKYLKKVFESLVEAAAEKVAKGGKGKGD</sequence>
<dbReference type="InterPro" id="IPR021115">
    <property type="entry name" value="Pyridoxal-P_BS"/>
</dbReference>
<dbReference type="Proteomes" id="UP000800097">
    <property type="component" value="Unassembled WGS sequence"/>
</dbReference>
<evidence type="ECO:0000313" key="9">
    <source>
        <dbReference type="EMBL" id="KAF2278586.1"/>
    </source>
</evidence>
<feature type="compositionally biased region" description="Low complexity" evidence="8">
    <location>
        <begin position="428"/>
        <end position="446"/>
    </location>
</feature>
<organism evidence="9 10">
    <name type="scientific">Westerdykella ornata</name>
    <dbReference type="NCBI Taxonomy" id="318751"/>
    <lineage>
        <taxon>Eukaryota</taxon>
        <taxon>Fungi</taxon>
        <taxon>Dikarya</taxon>
        <taxon>Ascomycota</taxon>
        <taxon>Pezizomycotina</taxon>
        <taxon>Dothideomycetes</taxon>
        <taxon>Pleosporomycetidae</taxon>
        <taxon>Pleosporales</taxon>
        <taxon>Sporormiaceae</taxon>
        <taxon>Westerdykella</taxon>
    </lineage>
</organism>
<dbReference type="PANTHER" id="PTHR11999:SF70">
    <property type="entry name" value="MIP05841P"/>
    <property type="match status" value="1"/>
</dbReference>
<dbReference type="Pfam" id="PF00282">
    <property type="entry name" value="Pyridoxal_deC"/>
    <property type="match status" value="1"/>
</dbReference>
<dbReference type="PROSITE" id="PS00392">
    <property type="entry name" value="DDC_GAD_HDC_YDC"/>
    <property type="match status" value="1"/>
</dbReference>
<evidence type="ECO:0000313" key="10">
    <source>
        <dbReference type="Proteomes" id="UP000800097"/>
    </source>
</evidence>
<name>A0A6A6JS82_WESOR</name>
<proteinExistence type="inferred from homology"/>
<evidence type="ECO:0000256" key="2">
    <source>
        <dbReference type="ARBA" id="ARBA00009533"/>
    </source>
</evidence>
<gene>
    <name evidence="9" type="ORF">EI97DRAFT_499206</name>
</gene>
<dbReference type="Gene3D" id="1.20.1340.10">
    <property type="entry name" value="dopa decarboxylase, N-terminal domain"/>
    <property type="match status" value="1"/>
</dbReference>
<protein>
    <submittedName>
        <fullName evidence="9">Dopa decarboxylase-like protein</fullName>
    </submittedName>
</protein>
<dbReference type="EMBL" id="ML986487">
    <property type="protein sequence ID" value="KAF2278586.1"/>
    <property type="molecule type" value="Genomic_DNA"/>
</dbReference>
<dbReference type="AlphaFoldDB" id="A0A6A6JS82"/>
<evidence type="ECO:0000256" key="6">
    <source>
        <dbReference type="PIRSR" id="PIRSR602129-50"/>
    </source>
</evidence>
<dbReference type="InterPro" id="IPR015421">
    <property type="entry name" value="PyrdxlP-dep_Trfase_major"/>
</dbReference>
<dbReference type="GO" id="GO:0019752">
    <property type="term" value="P:carboxylic acid metabolic process"/>
    <property type="evidence" value="ECO:0007669"/>
    <property type="project" value="InterPro"/>
</dbReference>